<reference evidence="2" key="1">
    <citation type="journal article" date="2023" name="Mol. Phylogenet. Evol.">
        <title>Genome-scale phylogeny and comparative genomics of the fungal order Sordariales.</title>
        <authorList>
            <person name="Hensen N."/>
            <person name="Bonometti L."/>
            <person name="Westerberg I."/>
            <person name="Brannstrom I.O."/>
            <person name="Guillou S."/>
            <person name="Cros-Aarteil S."/>
            <person name="Calhoun S."/>
            <person name="Haridas S."/>
            <person name="Kuo A."/>
            <person name="Mondo S."/>
            <person name="Pangilinan J."/>
            <person name="Riley R."/>
            <person name="LaButti K."/>
            <person name="Andreopoulos B."/>
            <person name="Lipzen A."/>
            <person name="Chen C."/>
            <person name="Yan M."/>
            <person name="Daum C."/>
            <person name="Ng V."/>
            <person name="Clum A."/>
            <person name="Steindorff A."/>
            <person name="Ohm R.A."/>
            <person name="Martin F."/>
            <person name="Silar P."/>
            <person name="Natvig D.O."/>
            <person name="Lalanne C."/>
            <person name="Gautier V."/>
            <person name="Ament-Velasquez S.L."/>
            <person name="Kruys A."/>
            <person name="Hutchinson M.I."/>
            <person name="Powell A.J."/>
            <person name="Barry K."/>
            <person name="Miller A.N."/>
            <person name="Grigoriev I.V."/>
            <person name="Debuchy R."/>
            <person name="Gladieux P."/>
            <person name="Hiltunen Thoren M."/>
            <person name="Johannesson H."/>
        </authorList>
    </citation>
    <scope>NUCLEOTIDE SEQUENCE</scope>
    <source>
        <strain evidence="2">CBS 508.74</strain>
    </source>
</reference>
<dbReference type="GeneID" id="89939124"/>
<evidence type="ECO:0000313" key="2">
    <source>
        <dbReference type="EMBL" id="KAK4113596.1"/>
    </source>
</evidence>
<sequence length="111" mass="12165">MTKSDMVLCCCACLLLGRLASSPGFFVHVNSQAAKLDSRSAFEVHVACASPRRLCSKPPTDLSPTRAAATHFDWIRGVYRTASASPTIGRLTDHGWPRRGKMESFARIDIQ</sequence>
<feature type="chain" id="PRO_5042928813" description="Secreted protein" evidence="1">
    <location>
        <begin position="22"/>
        <end position="111"/>
    </location>
</feature>
<keyword evidence="3" id="KW-1185">Reference proteome</keyword>
<reference evidence="2" key="2">
    <citation type="submission" date="2023-05" db="EMBL/GenBank/DDBJ databases">
        <authorList>
            <consortium name="Lawrence Berkeley National Laboratory"/>
            <person name="Steindorff A."/>
            <person name="Hensen N."/>
            <person name="Bonometti L."/>
            <person name="Westerberg I."/>
            <person name="Brannstrom I.O."/>
            <person name="Guillou S."/>
            <person name="Cros-Aarteil S."/>
            <person name="Calhoun S."/>
            <person name="Haridas S."/>
            <person name="Kuo A."/>
            <person name="Mondo S."/>
            <person name="Pangilinan J."/>
            <person name="Riley R."/>
            <person name="Labutti K."/>
            <person name="Andreopoulos B."/>
            <person name="Lipzen A."/>
            <person name="Chen C."/>
            <person name="Yanf M."/>
            <person name="Daum C."/>
            <person name="Ng V."/>
            <person name="Clum A."/>
            <person name="Ohm R."/>
            <person name="Martin F."/>
            <person name="Silar P."/>
            <person name="Natvig D."/>
            <person name="Lalanne C."/>
            <person name="Gautier V."/>
            <person name="Ament-Velasquez S.L."/>
            <person name="Kruys A."/>
            <person name="Hutchinson M.I."/>
            <person name="Powell A.J."/>
            <person name="Barry K."/>
            <person name="Miller A.N."/>
            <person name="Grigoriev I.V."/>
            <person name="Debuchy R."/>
            <person name="Gladieux P."/>
            <person name="Thoren M.H."/>
            <person name="Johannesson H."/>
        </authorList>
    </citation>
    <scope>NUCLEOTIDE SEQUENCE</scope>
    <source>
        <strain evidence="2">CBS 508.74</strain>
    </source>
</reference>
<dbReference type="AlphaFoldDB" id="A0AAN6TG81"/>
<dbReference type="EMBL" id="MU853339">
    <property type="protein sequence ID" value="KAK4113596.1"/>
    <property type="molecule type" value="Genomic_DNA"/>
</dbReference>
<keyword evidence="1" id="KW-0732">Signal</keyword>
<name>A0AAN6TG81_9PEZI</name>
<comment type="caution">
    <text evidence="2">The sequence shown here is derived from an EMBL/GenBank/DDBJ whole genome shotgun (WGS) entry which is preliminary data.</text>
</comment>
<feature type="signal peptide" evidence="1">
    <location>
        <begin position="1"/>
        <end position="21"/>
    </location>
</feature>
<accession>A0AAN6TG81</accession>
<evidence type="ECO:0000313" key="3">
    <source>
        <dbReference type="Proteomes" id="UP001302812"/>
    </source>
</evidence>
<evidence type="ECO:0008006" key="4">
    <source>
        <dbReference type="Google" id="ProtNLM"/>
    </source>
</evidence>
<protein>
    <recommendedName>
        <fullName evidence="4">Secreted protein</fullName>
    </recommendedName>
</protein>
<proteinExistence type="predicted"/>
<dbReference type="RefSeq" id="XP_064671166.1">
    <property type="nucleotide sequence ID" value="XM_064814999.1"/>
</dbReference>
<dbReference type="Proteomes" id="UP001302812">
    <property type="component" value="Unassembled WGS sequence"/>
</dbReference>
<organism evidence="2 3">
    <name type="scientific">Canariomyces notabilis</name>
    <dbReference type="NCBI Taxonomy" id="2074819"/>
    <lineage>
        <taxon>Eukaryota</taxon>
        <taxon>Fungi</taxon>
        <taxon>Dikarya</taxon>
        <taxon>Ascomycota</taxon>
        <taxon>Pezizomycotina</taxon>
        <taxon>Sordariomycetes</taxon>
        <taxon>Sordariomycetidae</taxon>
        <taxon>Sordariales</taxon>
        <taxon>Chaetomiaceae</taxon>
        <taxon>Canariomyces</taxon>
    </lineage>
</organism>
<gene>
    <name evidence="2" type="ORF">N656DRAFT_778395</name>
</gene>
<evidence type="ECO:0000256" key="1">
    <source>
        <dbReference type="SAM" id="SignalP"/>
    </source>
</evidence>